<accession>A0A410GDR9</accession>
<dbReference type="EMBL" id="CP022987">
    <property type="protein sequence ID" value="QAA94447.1"/>
    <property type="molecule type" value="Genomic_DNA"/>
</dbReference>
<evidence type="ECO:0000313" key="2">
    <source>
        <dbReference type="EMBL" id="QAA94447.1"/>
    </source>
</evidence>
<sequence>MSVNSRHNLIKRVQSDLPRGAPFDLDTLGELGVSPKLAADYAKNGWLVRLAQGVYAFPNDDFNVYGALLFLQRHVTGLHVGGKSALALHGIRHNLGRDTLVLWGDTRYALPKWFTSRFPARYVYANLFNWPDTTLPAKTLTTPPGLPDDLCMAVAERAVLEMLYDVGTRQSLEEARNLFDGLRSPRKELLGQLLACCTSVKTVRLFLTWARETEVVDVDDLLARYPIHTGSNKRWMSRLADGSLLSLNPHG</sequence>
<dbReference type="OrthoDB" id="1550938at2"/>
<evidence type="ECO:0000313" key="3">
    <source>
        <dbReference type="Proteomes" id="UP000283474"/>
    </source>
</evidence>
<evidence type="ECO:0000259" key="1">
    <source>
        <dbReference type="Pfam" id="PF17194"/>
    </source>
</evidence>
<dbReference type="InterPro" id="IPR033455">
    <property type="entry name" value="AbiEi_3_N"/>
</dbReference>
<dbReference type="InterPro" id="IPR021561">
    <property type="entry name" value="AbiEi_3"/>
</dbReference>
<dbReference type="Pfam" id="PF11459">
    <property type="entry name" value="AbiEi_3"/>
    <property type="match status" value="1"/>
</dbReference>
<dbReference type="KEGG" id="pus:CKA81_11855"/>
<gene>
    <name evidence="2" type="ORF">CKA81_11855</name>
</gene>
<dbReference type="Proteomes" id="UP000283474">
    <property type="component" value="Chromosome"/>
</dbReference>
<protein>
    <recommendedName>
        <fullName evidence="1">Transcriptional regulator AbiEi antitoxin N-terminal domain-containing protein</fullName>
    </recommendedName>
</protein>
<proteinExistence type="predicted"/>
<dbReference type="RefSeq" id="WP_128355444.1">
    <property type="nucleotide sequence ID" value="NZ_CP022987.1"/>
</dbReference>
<organism evidence="2 3">
    <name type="scientific">Pollutimonas thiosulfatoxidans</name>
    <dbReference type="NCBI Taxonomy" id="2028345"/>
    <lineage>
        <taxon>Bacteria</taxon>
        <taxon>Pseudomonadati</taxon>
        <taxon>Pseudomonadota</taxon>
        <taxon>Betaproteobacteria</taxon>
        <taxon>Burkholderiales</taxon>
        <taxon>Alcaligenaceae</taxon>
        <taxon>Pollutimonas</taxon>
    </lineage>
</organism>
<dbReference type="Pfam" id="PF17194">
    <property type="entry name" value="AbiEi_3_N"/>
    <property type="match status" value="1"/>
</dbReference>
<keyword evidence="3" id="KW-1185">Reference proteome</keyword>
<name>A0A410GDR9_9BURK</name>
<feature type="domain" description="Transcriptional regulator AbiEi antitoxin N-terminal" evidence="1">
    <location>
        <begin position="8"/>
        <end position="95"/>
    </location>
</feature>
<dbReference type="AlphaFoldDB" id="A0A410GDR9"/>
<reference evidence="2 3" key="1">
    <citation type="submission" date="2017-08" db="EMBL/GenBank/DDBJ databases">
        <authorList>
            <person name="Park S.-J."/>
            <person name="Kim H."/>
        </authorList>
    </citation>
    <scope>NUCLEOTIDE SEQUENCE [LARGE SCALE GENOMIC DNA]</scope>
    <source>
        <strain evidence="3">ye3</strain>
    </source>
</reference>